<keyword evidence="2" id="KW-1185">Reference proteome</keyword>
<sequence>VTHSVLEEDMAEHVMDQAEAEEAAGEAPKTLELLRRDGATAGTSVHPPTTSFAAESPTVTAVAQPAGSEPARRLLPPEPSPKGEGSQAVSEAFVDKENEEDTADDMEALNGSAKQTMEPPATHEGGQPTSLQVAVQERWRTVMAKRVRYHDKPQAPSVSQTSRDPRSDSSGALLKDIVDSCGLEDVGTLNRARNEYRY</sequence>
<reference evidence="1 2" key="1">
    <citation type="journal article" date="2020" name="Cell">
        <title>Large-Scale Comparative Analyses of Tick Genomes Elucidate Their Genetic Diversity and Vector Capacities.</title>
        <authorList>
            <consortium name="Tick Genome and Microbiome Consortium (TIGMIC)"/>
            <person name="Jia N."/>
            <person name="Wang J."/>
            <person name="Shi W."/>
            <person name="Du L."/>
            <person name="Sun Y."/>
            <person name="Zhan W."/>
            <person name="Jiang J.F."/>
            <person name="Wang Q."/>
            <person name="Zhang B."/>
            <person name="Ji P."/>
            <person name="Bell-Sakyi L."/>
            <person name="Cui X.M."/>
            <person name="Yuan T.T."/>
            <person name="Jiang B.G."/>
            <person name="Yang W.F."/>
            <person name="Lam T.T."/>
            <person name="Chang Q.C."/>
            <person name="Ding S.J."/>
            <person name="Wang X.J."/>
            <person name="Zhu J.G."/>
            <person name="Ruan X.D."/>
            <person name="Zhao L."/>
            <person name="Wei J.T."/>
            <person name="Ye R.Z."/>
            <person name="Que T.C."/>
            <person name="Du C.H."/>
            <person name="Zhou Y.H."/>
            <person name="Cheng J.X."/>
            <person name="Dai P.F."/>
            <person name="Guo W.B."/>
            <person name="Han X.H."/>
            <person name="Huang E.J."/>
            <person name="Li L.F."/>
            <person name="Wei W."/>
            <person name="Gao Y.C."/>
            <person name="Liu J.Z."/>
            <person name="Shao H.Z."/>
            <person name="Wang X."/>
            <person name="Wang C.C."/>
            <person name="Yang T.C."/>
            <person name="Huo Q.B."/>
            <person name="Li W."/>
            <person name="Chen H.Y."/>
            <person name="Chen S.E."/>
            <person name="Zhou L.G."/>
            <person name="Ni X.B."/>
            <person name="Tian J.H."/>
            <person name="Sheng Y."/>
            <person name="Liu T."/>
            <person name="Pan Y.S."/>
            <person name="Xia L.Y."/>
            <person name="Li J."/>
            <person name="Zhao F."/>
            <person name="Cao W.C."/>
        </authorList>
    </citation>
    <scope>NUCLEOTIDE SEQUENCE [LARGE SCALE GENOMIC DNA]</scope>
    <source>
        <strain evidence="1">Iper-2018</strain>
    </source>
</reference>
<protein>
    <submittedName>
        <fullName evidence="1">Uncharacterized protein</fullName>
    </submittedName>
</protein>
<evidence type="ECO:0000313" key="1">
    <source>
        <dbReference type="EMBL" id="KAG0430885.1"/>
    </source>
</evidence>
<name>A0AC60QAV2_IXOPE</name>
<proteinExistence type="predicted"/>
<feature type="non-terminal residue" evidence="1">
    <location>
        <position position="1"/>
    </location>
</feature>
<gene>
    <name evidence="1" type="ORF">HPB47_022294</name>
</gene>
<dbReference type="EMBL" id="JABSTQ010009280">
    <property type="protein sequence ID" value="KAG0430885.1"/>
    <property type="molecule type" value="Genomic_DNA"/>
</dbReference>
<dbReference type="Proteomes" id="UP000805193">
    <property type="component" value="Unassembled WGS sequence"/>
</dbReference>
<evidence type="ECO:0000313" key="2">
    <source>
        <dbReference type="Proteomes" id="UP000805193"/>
    </source>
</evidence>
<comment type="caution">
    <text evidence="1">The sequence shown here is derived from an EMBL/GenBank/DDBJ whole genome shotgun (WGS) entry which is preliminary data.</text>
</comment>
<organism evidence="1 2">
    <name type="scientific">Ixodes persulcatus</name>
    <name type="common">Taiga tick</name>
    <dbReference type="NCBI Taxonomy" id="34615"/>
    <lineage>
        <taxon>Eukaryota</taxon>
        <taxon>Metazoa</taxon>
        <taxon>Ecdysozoa</taxon>
        <taxon>Arthropoda</taxon>
        <taxon>Chelicerata</taxon>
        <taxon>Arachnida</taxon>
        <taxon>Acari</taxon>
        <taxon>Parasitiformes</taxon>
        <taxon>Ixodida</taxon>
        <taxon>Ixodoidea</taxon>
        <taxon>Ixodidae</taxon>
        <taxon>Ixodinae</taxon>
        <taxon>Ixodes</taxon>
    </lineage>
</organism>
<accession>A0AC60QAV2</accession>